<dbReference type="InterPro" id="IPR019775">
    <property type="entry name" value="WD40_repeat_CS"/>
</dbReference>
<evidence type="ECO:0000256" key="3">
    <source>
        <dbReference type="PROSITE-ProRule" id="PRU00221"/>
    </source>
</evidence>
<dbReference type="InterPro" id="IPR036322">
    <property type="entry name" value="WD40_repeat_dom_sf"/>
</dbReference>
<dbReference type="AlphaFoldDB" id="A0A4U3MNU3"/>
<feature type="repeat" description="WD" evidence="3">
    <location>
        <begin position="15"/>
        <end position="45"/>
    </location>
</feature>
<protein>
    <submittedName>
        <fullName evidence="4">Uncharacterized protein</fullName>
    </submittedName>
</protein>
<sequence>MLTGHFGALTGTGTAFGPGGHILATVSVDGTARLWDIRRQETVATLSGHTGAVWGSRSAPTGTPWPPPATTTVWCSGVSTARFCCPFQRRR</sequence>
<evidence type="ECO:0000256" key="2">
    <source>
        <dbReference type="ARBA" id="ARBA00022737"/>
    </source>
</evidence>
<keyword evidence="2" id="KW-0677">Repeat</keyword>
<comment type="caution">
    <text evidence="4">The sequence shown here is derived from an EMBL/GenBank/DDBJ whole genome shotgun (WGS) entry which is preliminary data.</text>
</comment>
<dbReference type="EMBL" id="SZQA01000001">
    <property type="protein sequence ID" value="TKK91318.1"/>
    <property type="molecule type" value="Genomic_DNA"/>
</dbReference>
<dbReference type="PROSITE" id="PS00678">
    <property type="entry name" value="WD_REPEATS_1"/>
    <property type="match status" value="1"/>
</dbReference>
<evidence type="ECO:0000256" key="1">
    <source>
        <dbReference type="ARBA" id="ARBA00022574"/>
    </source>
</evidence>
<keyword evidence="1 3" id="KW-0853">WD repeat</keyword>
<evidence type="ECO:0000313" key="5">
    <source>
        <dbReference type="Proteomes" id="UP000308705"/>
    </source>
</evidence>
<dbReference type="InterPro" id="IPR015943">
    <property type="entry name" value="WD40/YVTN_repeat-like_dom_sf"/>
</dbReference>
<dbReference type="InterPro" id="IPR001680">
    <property type="entry name" value="WD40_rpt"/>
</dbReference>
<keyword evidence="5" id="KW-1185">Reference proteome</keyword>
<gene>
    <name evidence="4" type="ORF">FDA94_00450</name>
</gene>
<organism evidence="4 5">
    <name type="scientific">Herbidospora galbida</name>
    <dbReference type="NCBI Taxonomy" id="2575442"/>
    <lineage>
        <taxon>Bacteria</taxon>
        <taxon>Bacillati</taxon>
        <taxon>Actinomycetota</taxon>
        <taxon>Actinomycetes</taxon>
        <taxon>Streptosporangiales</taxon>
        <taxon>Streptosporangiaceae</taxon>
        <taxon>Herbidospora</taxon>
    </lineage>
</organism>
<accession>A0A4U3MNU3</accession>
<dbReference type="PROSITE" id="PS50082">
    <property type="entry name" value="WD_REPEATS_2"/>
    <property type="match status" value="1"/>
</dbReference>
<dbReference type="SUPFAM" id="SSF50978">
    <property type="entry name" value="WD40 repeat-like"/>
    <property type="match status" value="1"/>
</dbReference>
<dbReference type="Proteomes" id="UP000308705">
    <property type="component" value="Unassembled WGS sequence"/>
</dbReference>
<dbReference type="Pfam" id="PF00400">
    <property type="entry name" value="WD40"/>
    <property type="match status" value="1"/>
</dbReference>
<dbReference type="Gene3D" id="2.130.10.10">
    <property type="entry name" value="YVTN repeat-like/Quinoprotein amine dehydrogenase"/>
    <property type="match status" value="1"/>
</dbReference>
<reference evidence="4 5" key="1">
    <citation type="submission" date="2019-04" db="EMBL/GenBank/DDBJ databases">
        <title>Herbidospora sp. NEAU-GS14.nov., a novel actinomycete isolated from soil.</title>
        <authorList>
            <person name="Han L."/>
        </authorList>
    </citation>
    <scope>NUCLEOTIDE SEQUENCE [LARGE SCALE GENOMIC DNA]</scope>
    <source>
        <strain evidence="4 5">NEAU-GS14</strain>
    </source>
</reference>
<proteinExistence type="predicted"/>
<name>A0A4U3MNU3_9ACTN</name>
<evidence type="ECO:0000313" key="4">
    <source>
        <dbReference type="EMBL" id="TKK91318.1"/>
    </source>
</evidence>